<evidence type="ECO:0000259" key="1">
    <source>
        <dbReference type="Pfam" id="PF13391"/>
    </source>
</evidence>
<dbReference type="RefSeq" id="WP_052651645.1">
    <property type="nucleotide sequence ID" value="NZ_CCXS01000001.1"/>
</dbReference>
<accession>A0A098EM19</accession>
<protein>
    <recommendedName>
        <fullName evidence="1">HNH nuclease domain-containing protein</fullName>
    </recommendedName>
</protein>
<proteinExistence type="predicted"/>
<sequence>MNAYIVMQGETYQEEKNAGLLWAPETDKAGMVPHSYQRLMEVKKGDRIFHYVKGAIAAISVAKDTFKKERKPYEEGMLENESAAGYLVPVEYRELENPLLVKDCLVDILPLLPVKYAAFKEDGTGNPGYLFPCNEELAIELLEGISRLNVYVPEAEQLELAMEVVRMTEHNPLITLIAETIMEMKTKIQRGQLQFRKSLLPLWHKECPLCGMDIDAALKAGYAKPWKDSTDAEKINPFNGLLLCSNHEAMFTAGFISFTAGGTLHIAQQIPEERYAEYGLKKGKKISVYPENGEFFRWHKRKIFIDKRKSANAEAVEETREGE</sequence>
<evidence type="ECO:0000313" key="2">
    <source>
        <dbReference type="EMBL" id="CEG22825.1"/>
    </source>
</evidence>
<dbReference type="InterPro" id="IPR003615">
    <property type="entry name" value="HNH_nuc"/>
</dbReference>
<dbReference type="Pfam" id="PF13391">
    <property type="entry name" value="HNH_2"/>
    <property type="match status" value="1"/>
</dbReference>
<reference evidence="2 3" key="1">
    <citation type="submission" date="2014-09" db="EMBL/GenBank/DDBJ databases">
        <authorList>
            <person name="Urmite Genomes Urmite Genomes"/>
        </authorList>
    </citation>
    <scope>NUCLEOTIDE SEQUENCE [LARGE SCALE GENOMIC DNA]</scope>
    <source>
        <strain evidence="2 3">ES2</strain>
    </source>
</reference>
<dbReference type="EMBL" id="CCXS01000001">
    <property type="protein sequence ID" value="CEG22825.1"/>
    <property type="molecule type" value="Genomic_DNA"/>
</dbReference>
<dbReference type="AlphaFoldDB" id="A0A098EM19"/>
<gene>
    <name evidence="2" type="ORF">BN1080_01760</name>
</gene>
<dbReference type="Proteomes" id="UP000043699">
    <property type="component" value="Unassembled WGS sequence"/>
</dbReference>
<organism evidence="2 3">
    <name type="scientific">Planococcus massiliensis</name>
    <dbReference type="NCBI Taxonomy" id="1499687"/>
    <lineage>
        <taxon>Bacteria</taxon>
        <taxon>Bacillati</taxon>
        <taxon>Bacillota</taxon>
        <taxon>Bacilli</taxon>
        <taxon>Bacillales</taxon>
        <taxon>Caryophanaceae</taxon>
        <taxon>Planococcus</taxon>
    </lineage>
</organism>
<dbReference type="OrthoDB" id="5678128at2"/>
<feature type="domain" description="HNH nuclease" evidence="1">
    <location>
        <begin position="207"/>
        <end position="258"/>
    </location>
</feature>
<keyword evidence="3" id="KW-1185">Reference proteome</keyword>
<evidence type="ECO:0000313" key="3">
    <source>
        <dbReference type="Proteomes" id="UP000043699"/>
    </source>
</evidence>
<dbReference type="STRING" id="1499687.BN1080_01760"/>
<name>A0A098EM19_9BACL</name>